<proteinExistence type="predicted"/>
<dbReference type="AlphaFoldDB" id="A0A7R9CR63"/>
<dbReference type="EMBL" id="OC317966">
    <property type="protein sequence ID" value="CAD7399950.1"/>
    <property type="molecule type" value="Genomic_DNA"/>
</dbReference>
<accession>A0A7R9CR63</accession>
<gene>
    <name evidence="1" type="ORF">TCEB3V08_LOCUS5275</name>
</gene>
<protein>
    <submittedName>
        <fullName evidence="1">Uncharacterized protein</fullName>
    </submittedName>
</protein>
<name>A0A7R9CR63_TIMCR</name>
<sequence length="72" mass="8345">MSVVFFATSLTTSGLNSAEERHWQGNDNIKLLFSARFLLPRKLEAWKKRELPHPFTFLVKRGQRVGVDSRNN</sequence>
<organism evidence="1">
    <name type="scientific">Timema cristinae</name>
    <name type="common">Walking stick</name>
    <dbReference type="NCBI Taxonomy" id="61476"/>
    <lineage>
        <taxon>Eukaryota</taxon>
        <taxon>Metazoa</taxon>
        <taxon>Ecdysozoa</taxon>
        <taxon>Arthropoda</taxon>
        <taxon>Hexapoda</taxon>
        <taxon>Insecta</taxon>
        <taxon>Pterygota</taxon>
        <taxon>Neoptera</taxon>
        <taxon>Polyneoptera</taxon>
        <taxon>Phasmatodea</taxon>
        <taxon>Timematodea</taxon>
        <taxon>Timematoidea</taxon>
        <taxon>Timematidae</taxon>
        <taxon>Timema</taxon>
    </lineage>
</organism>
<reference evidence="1" key="1">
    <citation type="submission" date="2020-11" db="EMBL/GenBank/DDBJ databases">
        <authorList>
            <person name="Tran Van P."/>
        </authorList>
    </citation>
    <scope>NUCLEOTIDE SEQUENCE</scope>
</reference>
<evidence type="ECO:0000313" key="1">
    <source>
        <dbReference type="EMBL" id="CAD7399950.1"/>
    </source>
</evidence>